<organism evidence="2 3">
    <name type="scientific">Pelosinus propionicus DSM 13327</name>
    <dbReference type="NCBI Taxonomy" id="1123291"/>
    <lineage>
        <taxon>Bacteria</taxon>
        <taxon>Bacillati</taxon>
        <taxon>Bacillota</taxon>
        <taxon>Negativicutes</taxon>
        <taxon>Selenomonadales</taxon>
        <taxon>Sporomusaceae</taxon>
        <taxon>Pelosinus</taxon>
    </lineage>
</organism>
<proteinExistence type="predicted"/>
<name>A0A1I4HM61_9FIRM</name>
<accession>A0A1I4HM61</accession>
<evidence type="ECO:0000313" key="2">
    <source>
        <dbReference type="EMBL" id="SFL42850.1"/>
    </source>
</evidence>
<reference evidence="3" key="1">
    <citation type="submission" date="2016-10" db="EMBL/GenBank/DDBJ databases">
        <authorList>
            <person name="Varghese N."/>
            <person name="Submissions S."/>
        </authorList>
    </citation>
    <scope>NUCLEOTIDE SEQUENCE [LARGE SCALE GENOMIC DNA]</scope>
    <source>
        <strain evidence="3">DSM 13327</strain>
    </source>
</reference>
<dbReference type="EMBL" id="FOTS01000004">
    <property type="protein sequence ID" value="SFL42850.1"/>
    <property type="molecule type" value="Genomic_DNA"/>
</dbReference>
<protein>
    <submittedName>
        <fullName evidence="2">Uncharacterized protein</fullName>
    </submittedName>
</protein>
<feature type="region of interest" description="Disordered" evidence="1">
    <location>
        <begin position="1"/>
        <end position="30"/>
    </location>
</feature>
<dbReference type="RefSeq" id="WP_175490462.1">
    <property type="nucleotide sequence ID" value="NZ_FOTS01000004.1"/>
</dbReference>
<feature type="compositionally biased region" description="Basic and acidic residues" evidence="1">
    <location>
        <begin position="13"/>
        <end position="30"/>
    </location>
</feature>
<sequence length="53" mass="6059">MITKVSRVYPIDFQKHDNPQSRDGMKKKQQEEFKDVLAKILGNSPVKPVGFKG</sequence>
<keyword evidence="3" id="KW-1185">Reference proteome</keyword>
<dbReference type="AlphaFoldDB" id="A0A1I4HM61"/>
<evidence type="ECO:0000256" key="1">
    <source>
        <dbReference type="SAM" id="MobiDB-lite"/>
    </source>
</evidence>
<dbReference type="Proteomes" id="UP000199520">
    <property type="component" value="Unassembled WGS sequence"/>
</dbReference>
<dbReference type="STRING" id="1123291.SAMN04490355_100469"/>
<evidence type="ECO:0000313" key="3">
    <source>
        <dbReference type="Proteomes" id="UP000199520"/>
    </source>
</evidence>
<gene>
    <name evidence="2" type="ORF">SAMN04490355_100469</name>
</gene>